<name>A0A0F9QQI3_9ZZZZ</name>
<protein>
    <recommendedName>
        <fullName evidence="2">PARP-type domain-containing protein</fullName>
    </recommendedName>
</protein>
<evidence type="ECO:0008006" key="2">
    <source>
        <dbReference type="Google" id="ProtNLM"/>
    </source>
</evidence>
<comment type="caution">
    <text evidence="1">The sequence shown here is derived from an EMBL/GenBank/DDBJ whole genome shotgun (WGS) entry which is preliminary data.</text>
</comment>
<sequence length="121" mass="13905">MSFSFAMAYKPDYQRRLGQCKICHQGIEAGAKIMLGTGYFNKHLIRIHDHYDCWIEEVATRAGSWFFANEFSPVGMSDEQKAKLNRLRAKRYYIQKKGGNADEIELRVAVIAQQIAMVKAQ</sequence>
<proteinExistence type="predicted"/>
<gene>
    <name evidence="1" type="ORF">LCGC14_0986380</name>
</gene>
<organism evidence="1">
    <name type="scientific">marine sediment metagenome</name>
    <dbReference type="NCBI Taxonomy" id="412755"/>
    <lineage>
        <taxon>unclassified sequences</taxon>
        <taxon>metagenomes</taxon>
        <taxon>ecological metagenomes</taxon>
    </lineage>
</organism>
<dbReference type="EMBL" id="LAZR01003716">
    <property type="protein sequence ID" value="KKN15396.1"/>
    <property type="molecule type" value="Genomic_DNA"/>
</dbReference>
<evidence type="ECO:0000313" key="1">
    <source>
        <dbReference type="EMBL" id="KKN15396.1"/>
    </source>
</evidence>
<accession>A0A0F9QQI3</accession>
<dbReference type="AlphaFoldDB" id="A0A0F9QQI3"/>
<reference evidence="1" key="1">
    <citation type="journal article" date="2015" name="Nature">
        <title>Complex archaea that bridge the gap between prokaryotes and eukaryotes.</title>
        <authorList>
            <person name="Spang A."/>
            <person name="Saw J.H."/>
            <person name="Jorgensen S.L."/>
            <person name="Zaremba-Niedzwiedzka K."/>
            <person name="Martijn J."/>
            <person name="Lind A.E."/>
            <person name="van Eijk R."/>
            <person name="Schleper C."/>
            <person name="Guy L."/>
            <person name="Ettema T.J."/>
        </authorList>
    </citation>
    <scope>NUCLEOTIDE SEQUENCE</scope>
</reference>